<dbReference type="PIRSF" id="PIRSF003095">
    <property type="entry name" value="Trigger_factor"/>
    <property type="match status" value="1"/>
</dbReference>
<organism evidence="14 15">
    <name type="scientific">Buchnera aphidicola subsp. Uroleucon sonchi</name>
    <dbReference type="NCBI Taxonomy" id="118118"/>
    <lineage>
        <taxon>Bacteria</taxon>
        <taxon>Pseudomonadati</taxon>
        <taxon>Pseudomonadota</taxon>
        <taxon>Gammaproteobacteria</taxon>
        <taxon>Enterobacterales</taxon>
        <taxon>Erwiniaceae</taxon>
        <taxon>Buchnera</taxon>
    </lineage>
</organism>
<keyword evidence="7" id="KW-0697">Rotamase</keyword>
<dbReference type="Gene3D" id="3.10.50.40">
    <property type="match status" value="1"/>
</dbReference>
<dbReference type="InterPro" id="IPR046357">
    <property type="entry name" value="PPIase_dom_sf"/>
</dbReference>
<dbReference type="SUPFAM" id="SSF54534">
    <property type="entry name" value="FKBP-like"/>
    <property type="match status" value="1"/>
</dbReference>
<sequence length="443" mass="53443">MKFSMKKSLDEGHRVIINIPKKIINNSIKEEFIKISKTKNINGFRKGKIPIKFIQKKWGDSIYYDIFKKLMQKFFYEFLNKEKIKIIGTPQYYIHENKSTEKEHVEYSVTYEVYPIFQIDNIKNITVKKINVNVTNEDIKNNINQYKFKNFFWKIVNKPIKSNNRVTINYEVYDKTNVITKFNQKNFVFIVSDNTLIPQLKYKIINHVINDIIFFQIKFHPLHPEQELQNKNITLKIKIIKIEVKEEKNTNSHSIMKQVDKNKINSINYIDVKNNINSQIHQITEQYLEDQIINQIVSRNIISIPPILFEQNKKILYEQYTQQYQKQNSNILEKKYHYNIDMQVTKKLCMQIILETIITNEKIFLDEKNIQSLINRISLNYNNPKEIINLYHKNEIFKNTIKNIELKNQAINFLKNRINIVEKHWTFNDFKNYKWDLNEELII</sequence>
<evidence type="ECO:0000256" key="4">
    <source>
        <dbReference type="ARBA" id="ARBA00013194"/>
    </source>
</evidence>
<evidence type="ECO:0000256" key="7">
    <source>
        <dbReference type="ARBA" id="ARBA00023110"/>
    </source>
</evidence>
<dbReference type="InterPro" id="IPR036611">
    <property type="entry name" value="Trigger_fac_ribosome-bd_sf"/>
</dbReference>
<reference evidence="14 15" key="1">
    <citation type="submission" date="2020-01" db="EMBL/GenBank/DDBJ databases">
        <title>Complete genome of Buchnera aphidicola isolated from Chaitophorus populeti.</title>
        <authorList>
            <person name="Park J."/>
            <person name="Xi H."/>
        </authorList>
    </citation>
    <scope>NUCLEOTIDE SEQUENCE [LARGE SCALE GENOMIC DNA]</scope>
    <source>
        <strain evidence="14 15">UsonBac</strain>
    </source>
</reference>
<evidence type="ECO:0000313" key="14">
    <source>
        <dbReference type="EMBL" id="QIE02157.1"/>
    </source>
</evidence>
<accession>A0A6C1FC17</accession>
<evidence type="ECO:0000313" key="15">
    <source>
        <dbReference type="Proteomes" id="UP000502958"/>
    </source>
</evidence>
<dbReference type="Gene3D" id="3.30.70.1050">
    <property type="entry name" value="Trigger factor ribosome-binding domain"/>
    <property type="match status" value="1"/>
</dbReference>
<evidence type="ECO:0000256" key="1">
    <source>
        <dbReference type="ARBA" id="ARBA00000971"/>
    </source>
</evidence>
<protein>
    <recommendedName>
        <fullName evidence="5">Trigger factor</fullName>
        <ecNumber evidence="4">5.2.1.8</ecNumber>
    </recommendedName>
    <alternativeName>
        <fullName evidence="11">PPIase</fullName>
    </alternativeName>
</protein>
<dbReference type="GO" id="GO:0005737">
    <property type="term" value="C:cytoplasm"/>
    <property type="evidence" value="ECO:0007669"/>
    <property type="project" value="UniProtKB-SubCell"/>
</dbReference>
<dbReference type="AlphaFoldDB" id="A0A6C1FC17"/>
<keyword evidence="8" id="KW-0143">Chaperone</keyword>
<dbReference type="GO" id="GO:0015031">
    <property type="term" value="P:protein transport"/>
    <property type="evidence" value="ECO:0007669"/>
    <property type="project" value="InterPro"/>
</dbReference>
<gene>
    <name evidence="14" type="primary">tig</name>
    <name evidence="14" type="ORF">GUU85_02220</name>
</gene>
<evidence type="ECO:0000256" key="2">
    <source>
        <dbReference type="ARBA" id="ARBA00004496"/>
    </source>
</evidence>
<evidence type="ECO:0000256" key="8">
    <source>
        <dbReference type="ARBA" id="ARBA00023186"/>
    </source>
</evidence>
<dbReference type="InterPro" id="IPR037041">
    <property type="entry name" value="Trigger_fac_C_sf"/>
</dbReference>
<dbReference type="GO" id="GO:0006457">
    <property type="term" value="P:protein folding"/>
    <property type="evidence" value="ECO:0007669"/>
    <property type="project" value="InterPro"/>
</dbReference>
<dbReference type="InterPro" id="IPR008881">
    <property type="entry name" value="Trigger_fac_ribosome-bd_bac"/>
</dbReference>
<evidence type="ECO:0000256" key="9">
    <source>
        <dbReference type="ARBA" id="ARBA00023235"/>
    </source>
</evidence>
<feature type="domain" description="Trigger factor C-terminal" evidence="13">
    <location>
        <begin position="271"/>
        <end position="415"/>
    </location>
</feature>
<dbReference type="NCBIfam" id="TIGR00115">
    <property type="entry name" value="tig"/>
    <property type="match status" value="1"/>
</dbReference>
<evidence type="ECO:0000259" key="12">
    <source>
        <dbReference type="Pfam" id="PF05697"/>
    </source>
</evidence>
<feature type="domain" description="Trigger factor ribosome-binding bacterial" evidence="12">
    <location>
        <begin position="1"/>
        <end position="145"/>
    </location>
</feature>
<name>A0A6C1FC17_BUCUN</name>
<keyword evidence="6" id="KW-0132">Cell division</keyword>
<evidence type="ECO:0000256" key="6">
    <source>
        <dbReference type="ARBA" id="ARBA00022618"/>
    </source>
</evidence>
<evidence type="ECO:0000256" key="11">
    <source>
        <dbReference type="ARBA" id="ARBA00029986"/>
    </source>
</evidence>
<dbReference type="GO" id="GO:0051301">
    <property type="term" value="P:cell division"/>
    <property type="evidence" value="ECO:0007669"/>
    <property type="project" value="UniProtKB-KW"/>
</dbReference>
<evidence type="ECO:0000256" key="5">
    <source>
        <dbReference type="ARBA" id="ARBA00016902"/>
    </source>
</evidence>
<dbReference type="InterPro" id="IPR027304">
    <property type="entry name" value="Trigger_fact/SurA_dom_sf"/>
</dbReference>
<evidence type="ECO:0000256" key="3">
    <source>
        <dbReference type="ARBA" id="ARBA00005464"/>
    </source>
</evidence>
<comment type="subcellular location">
    <subcellularLocation>
        <location evidence="2">Cytoplasm</location>
    </subcellularLocation>
</comment>
<dbReference type="Gene3D" id="1.10.3120.10">
    <property type="entry name" value="Trigger factor, C-terminal domain"/>
    <property type="match status" value="1"/>
</dbReference>
<proteinExistence type="inferred from homology"/>
<dbReference type="RefSeq" id="WP_163119521.1">
    <property type="nucleotide sequence ID" value="NZ_CP047588.1"/>
</dbReference>
<dbReference type="Proteomes" id="UP000502958">
    <property type="component" value="Chromosome"/>
</dbReference>
<keyword evidence="9 14" id="KW-0413">Isomerase</keyword>
<dbReference type="InterPro" id="IPR005215">
    <property type="entry name" value="Trig_fac"/>
</dbReference>
<dbReference type="Pfam" id="PF05698">
    <property type="entry name" value="Trigger_C"/>
    <property type="match status" value="1"/>
</dbReference>
<evidence type="ECO:0000256" key="10">
    <source>
        <dbReference type="ARBA" id="ARBA00023306"/>
    </source>
</evidence>
<keyword evidence="10" id="KW-0131">Cell cycle</keyword>
<comment type="similarity">
    <text evidence="3">Belongs to the FKBP-type PPIase family. Tig subfamily.</text>
</comment>
<comment type="catalytic activity">
    <reaction evidence="1">
        <text>[protein]-peptidylproline (omega=180) = [protein]-peptidylproline (omega=0)</text>
        <dbReference type="Rhea" id="RHEA:16237"/>
        <dbReference type="Rhea" id="RHEA-COMP:10747"/>
        <dbReference type="Rhea" id="RHEA-COMP:10748"/>
        <dbReference type="ChEBI" id="CHEBI:83833"/>
        <dbReference type="ChEBI" id="CHEBI:83834"/>
        <dbReference type="EC" id="5.2.1.8"/>
    </reaction>
</comment>
<dbReference type="EMBL" id="CP047588">
    <property type="protein sequence ID" value="QIE02157.1"/>
    <property type="molecule type" value="Genomic_DNA"/>
</dbReference>
<dbReference type="InterPro" id="IPR008880">
    <property type="entry name" value="Trigger_fac_C"/>
</dbReference>
<dbReference type="SUPFAM" id="SSF109998">
    <property type="entry name" value="Triger factor/SurA peptide-binding domain-like"/>
    <property type="match status" value="1"/>
</dbReference>
<evidence type="ECO:0000259" key="13">
    <source>
        <dbReference type="Pfam" id="PF05698"/>
    </source>
</evidence>
<dbReference type="EC" id="5.2.1.8" evidence="4"/>
<dbReference type="Pfam" id="PF05697">
    <property type="entry name" value="Trigger_N"/>
    <property type="match status" value="1"/>
</dbReference>
<dbReference type="SUPFAM" id="SSF102735">
    <property type="entry name" value="Trigger factor ribosome-binding domain"/>
    <property type="match status" value="1"/>
</dbReference>
<dbReference type="GO" id="GO:0003755">
    <property type="term" value="F:peptidyl-prolyl cis-trans isomerase activity"/>
    <property type="evidence" value="ECO:0007669"/>
    <property type="project" value="UniProtKB-KW"/>
</dbReference>